<evidence type="ECO:0000313" key="2">
    <source>
        <dbReference type="EMBL" id="SKA80293.1"/>
    </source>
</evidence>
<dbReference type="OrthoDB" id="194115at2"/>
<organism evidence="2 3">
    <name type="scientific">Prosthecobacter debontii</name>
    <dbReference type="NCBI Taxonomy" id="48467"/>
    <lineage>
        <taxon>Bacteria</taxon>
        <taxon>Pseudomonadati</taxon>
        <taxon>Verrucomicrobiota</taxon>
        <taxon>Verrucomicrobiia</taxon>
        <taxon>Verrucomicrobiales</taxon>
        <taxon>Verrucomicrobiaceae</taxon>
        <taxon>Prosthecobacter</taxon>
    </lineage>
</organism>
<dbReference type="STRING" id="48467.SAMN02745166_00607"/>
<name>A0A1T4WSE4_9BACT</name>
<evidence type="ECO:0000256" key="1">
    <source>
        <dbReference type="SAM" id="MobiDB-lite"/>
    </source>
</evidence>
<reference evidence="3" key="1">
    <citation type="submission" date="2017-02" db="EMBL/GenBank/DDBJ databases">
        <authorList>
            <person name="Varghese N."/>
            <person name="Submissions S."/>
        </authorList>
    </citation>
    <scope>NUCLEOTIDE SEQUENCE [LARGE SCALE GENOMIC DNA]</scope>
    <source>
        <strain evidence="3">ATCC 700200</strain>
    </source>
</reference>
<dbReference type="RefSeq" id="WP_139373025.1">
    <property type="nucleotide sequence ID" value="NZ_FUYE01000002.1"/>
</dbReference>
<accession>A0A1T4WSE4</accession>
<feature type="region of interest" description="Disordered" evidence="1">
    <location>
        <begin position="52"/>
        <end position="75"/>
    </location>
</feature>
<keyword evidence="3" id="KW-1185">Reference proteome</keyword>
<feature type="compositionally biased region" description="Pro residues" evidence="1">
    <location>
        <begin position="61"/>
        <end position="72"/>
    </location>
</feature>
<protein>
    <submittedName>
        <fullName evidence="2">Uncharacterized protein</fullName>
    </submittedName>
</protein>
<gene>
    <name evidence="2" type="ORF">SAMN02745166_00607</name>
</gene>
<sequence>MSRTLRSLVFGVALMLAILFGLMLGKGGGIAGLWADLRGWVSGSSGKFAPDDPALTASLPKPDPAAGLPPNPLNDLLKSDLTPEQQTDIVGQMLVDYWTTVRSLPNGTWEEVCAQLSGANRKKLAFIPKEHPALQKDAFRSSPEAPGIRLHVISSSGCAFQLIYDGPDGVPYTEDDLVRNFPPDLQFK</sequence>
<dbReference type="Proteomes" id="UP000190774">
    <property type="component" value="Unassembled WGS sequence"/>
</dbReference>
<dbReference type="EMBL" id="FUYE01000002">
    <property type="protein sequence ID" value="SKA80293.1"/>
    <property type="molecule type" value="Genomic_DNA"/>
</dbReference>
<proteinExistence type="predicted"/>
<evidence type="ECO:0000313" key="3">
    <source>
        <dbReference type="Proteomes" id="UP000190774"/>
    </source>
</evidence>
<dbReference type="AlphaFoldDB" id="A0A1T4WSE4"/>